<keyword evidence="5" id="KW-1185">Reference proteome</keyword>
<accession>A0A3G2S3M3</accession>
<dbReference type="PANTHER" id="PTHR23058">
    <property type="entry name" value="PEROXISOMAL MEMBRANE PROTEIN PEX14"/>
    <property type="match status" value="1"/>
</dbReference>
<dbReference type="VEuPathDB" id="FungiDB:DNF11_0952"/>
<dbReference type="GO" id="GO:0005778">
    <property type="term" value="C:peroxisomal membrane"/>
    <property type="evidence" value="ECO:0007669"/>
    <property type="project" value="UniProtKB-SubCell"/>
</dbReference>
<feature type="compositionally biased region" description="Pro residues" evidence="2">
    <location>
        <begin position="100"/>
        <end position="109"/>
    </location>
</feature>
<gene>
    <name evidence="4" type="ORF">DNF11_0952</name>
</gene>
<name>A0A3G2S3M3_MALR7</name>
<keyword evidence="1" id="KW-0653">Protein transport</keyword>
<evidence type="ECO:0000256" key="2">
    <source>
        <dbReference type="SAM" id="MobiDB-lite"/>
    </source>
</evidence>
<evidence type="ECO:0000256" key="1">
    <source>
        <dbReference type="RuleBase" id="RU367032"/>
    </source>
</evidence>
<comment type="subcellular location">
    <subcellularLocation>
        <location evidence="1">Peroxisome membrane</location>
    </subcellularLocation>
</comment>
<keyword evidence="3" id="KW-1133">Transmembrane helix</keyword>
<keyword evidence="1 3" id="KW-0472">Membrane</keyword>
<feature type="region of interest" description="Disordered" evidence="2">
    <location>
        <begin position="235"/>
        <end position="259"/>
    </location>
</feature>
<dbReference type="GO" id="GO:0016560">
    <property type="term" value="P:protein import into peroxisome matrix, docking"/>
    <property type="evidence" value="ECO:0007669"/>
    <property type="project" value="UniProtKB-UniRule"/>
</dbReference>
<keyword evidence="1" id="KW-0576">Peroxisome</keyword>
<dbReference type="InterPro" id="IPR025655">
    <property type="entry name" value="PEX14"/>
</dbReference>
<keyword evidence="3" id="KW-0812">Transmembrane</keyword>
<dbReference type="OrthoDB" id="441517at2759"/>
<dbReference type="Proteomes" id="UP000269793">
    <property type="component" value="Chromosome II"/>
</dbReference>
<comment type="function">
    <text evidence="1">Component of the PEX13-PEX14 docking complex, a translocon channel that specifically mediates the import of peroxisomal cargo proteins bound to PEX5 receptor. The PEX13-PEX14 docking complex forms a large import pore which can be opened to a diameter of about 9 nm. Mechanistically, PEX5 receptor along with cargo proteins associates with the PEX14 subunit of the PEX13-PEX14 docking complex in the cytosol, leading to the insertion of the receptor into the organelle membrane with the concomitant translocation of the cargo into the peroxisome matrix.</text>
</comment>
<feature type="region of interest" description="Disordered" evidence="2">
    <location>
        <begin position="59"/>
        <end position="112"/>
    </location>
</feature>
<feature type="transmembrane region" description="Helical" evidence="3">
    <location>
        <begin position="153"/>
        <end position="175"/>
    </location>
</feature>
<feature type="region of interest" description="Disordered" evidence="2">
    <location>
        <begin position="312"/>
        <end position="343"/>
    </location>
</feature>
<keyword evidence="1" id="KW-0813">Transport</keyword>
<dbReference type="GO" id="GO:1990429">
    <property type="term" value="C:peroxisomal importomer complex"/>
    <property type="evidence" value="ECO:0007669"/>
    <property type="project" value="TreeGrafter"/>
</dbReference>
<dbReference type="AlphaFoldDB" id="A0A3G2S3M3"/>
<reference evidence="4 5" key="1">
    <citation type="submission" date="2018-10" db="EMBL/GenBank/DDBJ databases">
        <title>Complete genome sequence of Malassezia restricta CBS 7877.</title>
        <authorList>
            <person name="Morand S.C."/>
            <person name="Bertignac M."/>
            <person name="Iltis A."/>
            <person name="Kolder I."/>
            <person name="Pirovano W."/>
            <person name="Jourdain R."/>
            <person name="Clavaud C."/>
        </authorList>
    </citation>
    <scope>NUCLEOTIDE SEQUENCE [LARGE SCALE GENOMIC DNA]</scope>
    <source>
        <strain evidence="4 5">CBS 7877</strain>
    </source>
</reference>
<dbReference type="EMBL" id="CP033149">
    <property type="protein sequence ID" value="AYO41902.1"/>
    <property type="molecule type" value="Genomic_DNA"/>
</dbReference>
<comment type="similarity">
    <text evidence="1">Belongs to the peroxin-14 family.</text>
</comment>
<evidence type="ECO:0000313" key="4">
    <source>
        <dbReference type="EMBL" id="AYO41902.1"/>
    </source>
</evidence>
<dbReference type="PANTHER" id="PTHR23058:SF0">
    <property type="entry name" value="PEROXISOMAL MEMBRANE PROTEIN PEX14"/>
    <property type="match status" value="1"/>
</dbReference>
<feature type="compositionally biased region" description="Basic and acidic residues" evidence="2">
    <location>
        <begin position="70"/>
        <end position="99"/>
    </location>
</feature>
<evidence type="ECO:0000313" key="5">
    <source>
        <dbReference type="Proteomes" id="UP000269793"/>
    </source>
</evidence>
<proteinExistence type="inferred from homology"/>
<organism evidence="4 5">
    <name type="scientific">Malassezia restricta (strain ATCC 96810 / NBRC 103918 / CBS 7877)</name>
    <name type="common">Seborrheic dermatitis infection agent</name>
    <dbReference type="NCBI Taxonomy" id="425264"/>
    <lineage>
        <taxon>Eukaryota</taxon>
        <taxon>Fungi</taxon>
        <taxon>Dikarya</taxon>
        <taxon>Basidiomycota</taxon>
        <taxon>Ustilaginomycotina</taxon>
        <taxon>Malasseziomycetes</taxon>
        <taxon>Malasseziales</taxon>
        <taxon>Malasseziaceae</taxon>
        <taxon>Malassezia</taxon>
    </lineage>
</organism>
<evidence type="ECO:0000256" key="3">
    <source>
        <dbReference type="SAM" id="Phobius"/>
    </source>
</evidence>
<dbReference type="GO" id="GO:0005102">
    <property type="term" value="F:signaling receptor binding"/>
    <property type="evidence" value="ECO:0007669"/>
    <property type="project" value="TreeGrafter"/>
</dbReference>
<sequence>MCSPGDEAIQARHAQAVRFITSLRSEAKDPHIPLTQEHIQFLHSKGLSDADIDRAREDAERPEYASMPHAFDEDRARVADSSDTQAFERAEDAFREEGRAPPPPVPSYPRSPLALYATPETEKLPPYQYDTNQVLAEYAASVSRPRYDTLISFLRTLHFLLILTGGATAVLVAVFRRYLIPKLTSMIDARVDLLSLQKEQFRKVGEALSSMRAGHLSRLLPKDYEPTWTEVQVNEEVSTPPDTEALCDAPPKTTLPDERADALDTSCPIEEQEPAPAPRPRRVLAPIDITQSVRDSLDQLAQSLRHVSVVTSGSVTESDDEGLLDLWSSPRSPPDGKTASTPADSIAMAPSASMASFRHTFESVRNELRASVLADESSMNMIGSRFSAFTQPSARPTSGPAVEMLQMKAEIRSLKGLLLSRRNFPSFMRTARTSARVDNESS</sequence>
<protein>
    <recommendedName>
        <fullName evidence="1">Peroxisomal membrane protein PEX14</fullName>
    </recommendedName>
    <alternativeName>
        <fullName evidence="1">Peroxin-14</fullName>
    </alternativeName>
</protein>